<evidence type="ECO:0000256" key="2">
    <source>
        <dbReference type="ARBA" id="ARBA00009045"/>
    </source>
</evidence>
<protein>
    <recommendedName>
        <fullName evidence="12">GlpG protein</fullName>
    </recommendedName>
</protein>
<dbReference type="KEGG" id="mthd:A3224_14115"/>
<dbReference type="EMBL" id="CP014864">
    <property type="protein sequence ID" value="AMX03560.1"/>
    <property type="molecule type" value="Genomic_DNA"/>
</dbReference>
<comment type="similarity">
    <text evidence="2">Belongs to the peptidase S54 family.</text>
</comment>
<dbReference type="Pfam" id="PF01694">
    <property type="entry name" value="Rhomboid"/>
    <property type="match status" value="1"/>
</dbReference>
<evidence type="ECO:0000259" key="8">
    <source>
        <dbReference type="Pfam" id="PF01694"/>
    </source>
</evidence>
<feature type="domain" description="Peptidase S54 rhomboid" evidence="8">
    <location>
        <begin position="159"/>
        <end position="299"/>
    </location>
</feature>
<dbReference type="InterPro" id="IPR022764">
    <property type="entry name" value="Peptidase_S54_rhomboid_dom"/>
</dbReference>
<evidence type="ECO:0008006" key="12">
    <source>
        <dbReference type="Google" id="ProtNLM"/>
    </source>
</evidence>
<dbReference type="InterPro" id="IPR031976">
    <property type="entry name" value="NRho"/>
</dbReference>
<comment type="subcellular location">
    <subcellularLocation>
        <location evidence="1">Membrane</location>
        <topology evidence="1">Multi-pass membrane protein</topology>
    </subcellularLocation>
</comment>
<dbReference type="GeneID" id="76609170"/>
<accession>A0A143HQ62</accession>
<dbReference type="GO" id="GO:0004252">
    <property type="term" value="F:serine-type endopeptidase activity"/>
    <property type="evidence" value="ECO:0007669"/>
    <property type="project" value="InterPro"/>
</dbReference>
<evidence type="ECO:0000313" key="10">
    <source>
        <dbReference type="EMBL" id="AMX03560.1"/>
    </source>
</evidence>
<evidence type="ECO:0000256" key="4">
    <source>
        <dbReference type="ARBA" id="ARBA00022801"/>
    </source>
</evidence>
<feature type="transmembrane region" description="Helical" evidence="7">
    <location>
        <begin position="222"/>
        <end position="241"/>
    </location>
</feature>
<dbReference type="GO" id="GO:0016020">
    <property type="term" value="C:membrane"/>
    <property type="evidence" value="ECO:0007669"/>
    <property type="project" value="UniProtKB-SubCell"/>
</dbReference>
<dbReference type="SUPFAM" id="SSF144091">
    <property type="entry name" value="Rhomboid-like"/>
    <property type="match status" value="1"/>
</dbReference>
<dbReference type="STRING" id="252514.A3224_14115"/>
<organism evidence="10 11">
    <name type="scientific">Microbulbifer thermotolerans</name>
    <dbReference type="NCBI Taxonomy" id="252514"/>
    <lineage>
        <taxon>Bacteria</taxon>
        <taxon>Pseudomonadati</taxon>
        <taxon>Pseudomonadota</taxon>
        <taxon>Gammaproteobacteria</taxon>
        <taxon>Cellvibrionales</taxon>
        <taxon>Microbulbiferaceae</taxon>
        <taxon>Microbulbifer</taxon>
    </lineage>
</organism>
<gene>
    <name evidence="10" type="ORF">A3224_14115</name>
</gene>
<dbReference type="Gene3D" id="3.30.70.2080">
    <property type="match status" value="1"/>
</dbReference>
<keyword evidence="11" id="KW-1185">Reference proteome</keyword>
<evidence type="ECO:0000256" key="5">
    <source>
        <dbReference type="ARBA" id="ARBA00022989"/>
    </source>
</evidence>
<evidence type="ECO:0000256" key="1">
    <source>
        <dbReference type="ARBA" id="ARBA00004141"/>
    </source>
</evidence>
<dbReference type="OrthoDB" id="9778341at2"/>
<feature type="domain" description="Rhomboid protease N-terminal" evidence="9">
    <location>
        <begin position="4"/>
        <end position="66"/>
    </location>
</feature>
<evidence type="ECO:0000256" key="3">
    <source>
        <dbReference type="ARBA" id="ARBA00022692"/>
    </source>
</evidence>
<keyword evidence="3 7" id="KW-0812">Transmembrane</keyword>
<name>A0A143HQ62_MICTH</name>
<reference evidence="11" key="1">
    <citation type="submission" date="2016-03" db="EMBL/GenBank/DDBJ databases">
        <authorList>
            <person name="Lee Y.-S."/>
            <person name="Choi Y.-L."/>
        </authorList>
    </citation>
    <scope>NUCLEOTIDE SEQUENCE [LARGE SCALE GENOMIC DNA]</scope>
    <source>
        <strain evidence="11">DAU221</strain>
    </source>
</reference>
<sequence length="314" mass="34357">MSHWIPIYQFPLDRDLADLAHFIRRHRLPLRITEENNCQVLSGPDPQLAELLLPLLRRWDAGEIDLATVRLEPIDAQDARASGAVSDEAEEQDSEELGDLPLGGWPLRKTPLSLVLIAVCFIGWLLRHYGLVNGLLIYPDPRADFQLGSSSLAWHWAQGEYWRLWTPAIVHLSLPHALFNALGIWILGRPLEARAGTLLFALLVFVSAAIANLAQYCWSPEIQFGGMSGVVYALVGAVFLLQRWVPGWRELPAGLVPLALGWLLLCASGLVTYVIGTGIANAAHIGGFICGLLLALIYCLAGGAHQFIGKPASG</sequence>
<keyword evidence="5 7" id="KW-1133">Transmembrane helix</keyword>
<dbReference type="Pfam" id="PF16733">
    <property type="entry name" value="NRho"/>
    <property type="match status" value="1"/>
</dbReference>
<keyword evidence="6 7" id="KW-0472">Membrane</keyword>
<dbReference type="InterPro" id="IPR035952">
    <property type="entry name" value="Rhomboid-like_sf"/>
</dbReference>
<evidence type="ECO:0000256" key="6">
    <source>
        <dbReference type="ARBA" id="ARBA00023136"/>
    </source>
</evidence>
<feature type="transmembrane region" description="Helical" evidence="7">
    <location>
        <begin position="195"/>
        <end position="216"/>
    </location>
</feature>
<evidence type="ECO:0000259" key="9">
    <source>
        <dbReference type="Pfam" id="PF16733"/>
    </source>
</evidence>
<dbReference type="Gene3D" id="1.20.1540.10">
    <property type="entry name" value="Rhomboid-like"/>
    <property type="match status" value="1"/>
</dbReference>
<feature type="transmembrane region" description="Helical" evidence="7">
    <location>
        <begin position="112"/>
        <end position="130"/>
    </location>
</feature>
<dbReference type="InterPro" id="IPR038244">
    <property type="entry name" value="NRho_sf"/>
</dbReference>
<feature type="transmembrane region" description="Helical" evidence="7">
    <location>
        <begin position="253"/>
        <end position="276"/>
    </location>
</feature>
<keyword evidence="4" id="KW-0378">Hydrolase</keyword>
<feature type="transmembrane region" description="Helical" evidence="7">
    <location>
        <begin position="168"/>
        <end position="188"/>
    </location>
</feature>
<feature type="transmembrane region" description="Helical" evidence="7">
    <location>
        <begin position="282"/>
        <end position="301"/>
    </location>
</feature>
<evidence type="ECO:0000313" key="11">
    <source>
        <dbReference type="Proteomes" id="UP000076077"/>
    </source>
</evidence>
<dbReference type="RefSeq" id="WP_067155966.1">
    <property type="nucleotide sequence ID" value="NZ_CP014864.1"/>
</dbReference>
<dbReference type="PANTHER" id="PTHR43731">
    <property type="entry name" value="RHOMBOID PROTEASE"/>
    <property type="match status" value="1"/>
</dbReference>
<dbReference type="Proteomes" id="UP000076077">
    <property type="component" value="Chromosome"/>
</dbReference>
<dbReference type="AlphaFoldDB" id="A0A143HQ62"/>
<dbReference type="PANTHER" id="PTHR43731:SF14">
    <property type="entry name" value="PRESENILIN-ASSOCIATED RHOMBOID-LIKE PROTEIN, MITOCHONDRIAL"/>
    <property type="match status" value="1"/>
</dbReference>
<evidence type="ECO:0000256" key="7">
    <source>
        <dbReference type="SAM" id="Phobius"/>
    </source>
</evidence>
<dbReference type="InterPro" id="IPR050925">
    <property type="entry name" value="Rhomboid_protease_S54"/>
</dbReference>
<proteinExistence type="inferred from homology"/>